<comment type="similarity">
    <text evidence="1">Belongs to the phosphatidylethanolamine-binding protein family.</text>
</comment>
<accession>A0A6J2Y493</accession>
<dbReference type="SUPFAM" id="SSF49777">
    <property type="entry name" value="PEBP-like"/>
    <property type="match status" value="1"/>
</dbReference>
<dbReference type="KEGG" id="soy:115883598"/>
<dbReference type="AlphaFoldDB" id="A0A6J2Y493"/>
<name>A0A6J2Y493_SITOR</name>
<organism evidence="2 3">
    <name type="scientific">Sitophilus oryzae</name>
    <name type="common">Rice weevil</name>
    <name type="synonym">Curculio oryzae</name>
    <dbReference type="NCBI Taxonomy" id="7048"/>
    <lineage>
        <taxon>Eukaryota</taxon>
        <taxon>Metazoa</taxon>
        <taxon>Ecdysozoa</taxon>
        <taxon>Arthropoda</taxon>
        <taxon>Hexapoda</taxon>
        <taxon>Insecta</taxon>
        <taxon>Pterygota</taxon>
        <taxon>Neoptera</taxon>
        <taxon>Endopterygota</taxon>
        <taxon>Coleoptera</taxon>
        <taxon>Polyphaga</taxon>
        <taxon>Cucujiformia</taxon>
        <taxon>Curculionidae</taxon>
        <taxon>Dryophthorinae</taxon>
        <taxon>Sitophilus</taxon>
    </lineage>
</organism>
<dbReference type="InParanoid" id="A0A6J2Y493"/>
<evidence type="ECO:0000313" key="2">
    <source>
        <dbReference type="Proteomes" id="UP000504635"/>
    </source>
</evidence>
<dbReference type="InterPro" id="IPR035810">
    <property type="entry name" value="PEBP_euk"/>
</dbReference>
<dbReference type="PANTHER" id="PTHR11362">
    <property type="entry name" value="PHOSPHATIDYLETHANOLAMINE-BINDING PROTEIN"/>
    <property type="match status" value="1"/>
</dbReference>
<dbReference type="Pfam" id="PF01161">
    <property type="entry name" value="PBP"/>
    <property type="match status" value="1"/>
</dbReference>
<protein>
    <submittedName>
        <fullName evidence="3">Protein D2-like</fullName>
    </submittedName>
</protein>
<dbReference type="PROSITE" id="PS01220">
    <property type="entry name" value="PBP"/>
    <property type="match status" value="1"/>
</dbReference>
<dbReference type="InterPro" id="IPR001858">
    <property type="entry name" value="Phosphatidylethanolamine-bd_CS"/>
</dbReference>
<dbReference type="InterPro" id="IPR008914">
    <property type="entry name" value="PEBP"/>
</dbReference>
<proteinExistence type="inferred from homology"/>
<dbReference type="OrthoDB" id="2506647at2759"/>
<gene>
    <name evidence="3" type="primary">LOC115883598</name>
</gene>
<dbReference type="Proteomes" id="UP000504635">
    <property type="component" value="Unplaced"/>
</dbReference>
<dbReference type="Gene3D" id="3.90.280.10">
    <property type="entry name" value="PEBP-like"/>
    <property type="match status" value="1"/>
</dbReference>
<dbReference type="InterPro" id="IPR036610">
    <property type="entry name" value="PEBP-like_sf"/>
</dbReference>
<sequence>MTSQAFTEHQIVPDVIDQPPTQAATVTYPKAKVNLGNEIGPVNVRQQPQVTYPADKNAYYTLIMTDPDAPSRTSPDRKEARHWLVGNIPGSDVSKGQVISAYIGSGPSQGSGLHRYIFLIYQQPGKITFDEKHESETEMGERMSFVVRKFTEKYKLVLKAGNFYQAQYDDSVPELHKQLGFTAPAADV</sequence>
<evidence type="ECO:0000313" key="3">
    <source>
        <dbReference type="RefSeq" id="XP_030757815.1"/>
    </source>
</evidence>
<dbReference type="RefSeq" id="XP_030757815.1">
    <property type="nucleotide sequence ID" value="XM_030901955.1"/>
</dbReference>
<evidence type="ECO:0000256" key="1">
    <source>
        <dbReference type="ARBA" id="ARBA00007091"/>
    </source>
</evidence>
<dbReference type="PANTHER" id="PTHR11362:SF82">
    <property type="entry name" value="PHOSPHATIDYLETHANOLAMINE-BINDING PROTEIN 4"/>
    <property type="match status" value="1"/>
</dbReference>
<keyword evidence="2" id="KW-1185">Reference proteome</keyword>
<reference evidence="3" key="1">
    <citation type="submission" date="2025-08" db="UniProtKB">
        <authorList>
            <consortium name="RefSeq"/>
        </authorList>
    </citation>
    <scope>IDENTIFICATION</scope>
    <source>
        <tissue evidence="3">Gonads</tissue>
    </source>
</reference>
<dbReference type="GeneID" id="115883598"/>
<dbReference type="CDD" id="cd00866">
    <property type="entry name" value="PEBP_euk"/>
    <property type="match status" value="1"/>
</dbReference>